<dbReference type="OrthoDB" id="2721240at2759"/>
<dbReference type="Proteomes" id="UP000092993">
    <property type="component" value="Unassembled WGS sequence"/>
</dbReference>
<dbReference type="InterPro" id="IPR017853">
    <property type="entry name" value="GH"/>
</dbReference>
<evidence type="ECO:0000313" key="1">
    <source>
        <dbReference type="EMBL" id="OBZ74604.1"/>
    </source>
</evidence>
<dbReference type="EMBL" id="LUGG01000005">
    <property type="protein sequence ID" value="OBZ74604.1"/>
    <property type="molecule type" value="Genomic_DNA"/>
</dbReference>
<gene>
    <name evidence="1" type="ORF">A0H81_05468</name>
</gene>
<reference evidence="1 2" key="1">
    <citation type="submission" date="2016-03" db="EMBL/GenBank/DDBJ databases">
        <title>Whole genome sequencing of Grifola frondosa 9006-11.</title>
        <authorList>
            <person name="Min B."/>
            <person name="Park H."/>
            <person name="Kim J.-G."/>
            <person name="Cho H."/>
            <person name="Oh Y.-L."/>
            <person name="Kong W.-S."/>
            <person name="Choi I.-G."/>
        </authorList>
    </citation>
    <scope>NUCLEOTIDE SEQUENCE [LARGE SCALE GENOMIC DNA]</scope>
    <source>
        <strain evidence="1 2">9006-11</strain>
    </source>
</reference>
<organism evidence="1 2">
    <name type="scientific">Grifola frondosa</name>
    <name type="common">Maitake</name>
    <name type="synonym">Polyporus frondosus</name>
    <dbReference type="NCBI Taxonomy" id="5627"/>
    <lineage>
        <taxon>Eukaryota</taxon>
        <taxon>Fungi</taxon>
        <taxon>Dikarya</taxon>
        <taxon>Basidiomycota</taxon>
        <taxon>Agaricomycotina</taxon>
        <taxon>Agaricomycetes</taxon>
        <taxon>Polyporales</taxon>
        <taxon>Grifolaceae</taxon>
        <taxon>Grifola</taxon>
    </lineage>
</organism>
<accession>A0A1C7MHW0</accession>
<comment type="caution">
    <text evidence="1">The sequence shown here is derived from an EMBL/GenBank/DDBJ whole genome shotgun (WGS) entry which is preliminary data.</text>
</comment>
<dbReference type="AlphaFoldDB" id="A0A1C7MHW0"/>
<keyword evidence="2" id="KW-1185">Reference proteome</keyword>
<name>A0A1C7MHW0_GRIFR</name>
<sequence length="165" mass="17790">MRNGSAEAWLTTFTQTLRTQLPQGQFILTHARTHDNCSTRAMVSTAFPQAYHTVDANVGSMIDWVCQGATEYTDCNGLLTTSGGQFPNSSIFEIASQNIPLSRLVIGKLGTTADGYTGFMDPQTLGTCVAQAQKQGWSTGVMAFQFPHADTTWITAARGSTFPIA</sequence>
<dbReference type="Gene3D" id="3.20.20.80">
    <property type="entry name" value="Glycosidases"/>
    <property type="match status" value="1"/>
</dbReference>
<evidence type="ECO:0000313" key="2">
    <source>
        <dbReference type="Proteomes" id="UP000092993"/>
    </source>
</evidence>
<dbReference type="SUPFAM" id="SSF51445">
    <property type="entry name" value="(Trans)glycosidases"/>
    <property type="match status" value="1"/>
</dbReference>
<protein>
    <submittedName>
        <fullName evidence="1">Uncharacterized protein</fullName>
    </submittedName>
</protein>
<proteinExistence type="predicted"/>